<evidence type="ECO:0000256" key="2">
    <source>
        <dbReference type="ARBA" id="ARBA00004906"/>
    </source>
</evidence>
<keyword evidence="7 9" id="KW-0862">Zinc</keyword>
<dbReference type="OrthoDB" id="6270329at2759"/>
<keyword evidence="13" id="KW-1185">Reference proteome</keyword>
<dbReference type="SMART" id="SM00184">
    <property type="entry name" value="RING"/>
    <property type="match status" value="1"/>
</dbReference>
<proteinExistence type="predicted"/>
<dbReference type="Pfam" id="PF13445">
    <property type="entry name" value="zf-RING_UBOX"/>
    <property type="match status" value="1"/>
</dbReference>
<keyword evidence="6 9" id="KW-0833">Ubl conjugation pathway</keyword>
<organism evidence="12 13">
    <name type="scientific">Cucumis sativus</name>
    <name type="common">Cucumber</name>
    <dbReference type="NCBI Taxonomy" id="3659"/>
    <lineage>
        <taxon>Eukaryota</taxon>
        <taxon>Viridiplantae</taxon>
        <taxon>Streptophyta</taxon>
        <taxon>Embryophyta</taxon>
        <taxon>Tracheophyta</taxon>
        <taxon>Spermatophyta</taxon>
        <taxon>Magnoliopsida</taxon>
        <taxon>eudicotyledons</taxon>
        <taxon>Gunneridae</taxon>
        <taxon>Pentapetalae</taxon>
        <taxon>rosids</taxon>
        <taxon>fabids</taxon>
        <taxon>Cucurbitales</taxon>
        <taxon>Cucurbitaceae</taxon>
        <taxon>Benincaseae</taxon>
        <taxon>Cucumis</taxon>
    </lineage>
</organism>
<dbReference type="AlphaFoldDB" id="A0A0A0LD45"/>
<keyword evidence="3 9" id="KW-0808">Transferase</keyword>
<dbReference type="PROSITE" id="PS50089">
    <property type="entry name" value="ZF_RING_2"/>
    <property type="match status" value="1"/>
</dbReference>
<keyword evidence="4 9" id="KW-0479">Metal-binding</keyword>
<dbReference type="InterPro" id="IPR027370">
    <property type="entry name" value="Znf-RING_euk"/>
</dbReference>
<dbReference type="CDD" id="cd16534">
    <property type="entry name" value="RING-HC_RNF5-like"/>
    <property type="match status" value="1"/>
</dbReference>
<evidence type="ECO:0000256" key="3">
    <source>
        <dbReference type="ARBA" id="ARBA00022679"/>
    </source>
</evidence>
<comment type="domain">
    <text evidence="9">The RING-type zinc finger domain is responsible for E3 ligase activity.</text>
</comment>
<keyword evidence="9" id="KW-0256">Endoplasmic reticulum</keyword>
<comment type="pathway">
    <text evidence="2 9">Protein modification; protein ubiquitination.</text>
</comment>
<comment type="catalytic activity">
    <reaction evidence="1 9">
        <text>S-ubiquitinyl-[E2 ubiquitin-conjugating enzyme]-L-cysteine + [acceptor protein]-L-lysine = [E2 ubiquitin-conjugating enzyme]-L-cysteine + N(6)-ubiquitinyl-[acceptor protein]-L-lysine.</text>
        <dbReference type="EC" id="2.3.2.27"/>
    </reaction>
</comment>
<keyword evidence="5 8" id="KW-0863">Zinc-finger</keyword>
<dbReference type="PANTHER" id="PTHR12313">
    <property type="entry name" value="E3 UBIQUITIN-PROTEIN LIGASE RNF5-RELATED"/>
    <property type="match status" value="1"/>
</dbReference>
<evidence type="ECO:0000256" key="8">
    <source>
        <dbReference type="PROSITE-ProRule" id="PRU00175"/>
    </source>
</evidence>
<accession>A0A0A0LD45</accession>
<dbReference type="EMBL" id="CM002924">
    <property type="protein sequence ID" value="KGN58627.1"/>
    <property type="molecule type" value="Genomic_DNA"/>
</dbReference>
<dbReference type="eggNOG" id="KOG0823">
    <property type="taxonomic scope" value="Eukaryota"/>
</dbReference>
<dbReference type="GO" id="GO:0005789">
    <property type="term" value="C:endoplasmic reticulum membrane"/>
    <property type="evidence" value="ECO:0007669"/>
    <property type="project" value="UniProtKB-SubCell"/>
</dbReference>
<dbReference type="GO" id="GO:0036503">
    <property type="term" value="P:ERAD pathway"/>
    <property type="evidence" value="ECO:0000318"/>
    <property type="project" value="GO_Central"/>
</dbReference>
<protein>
    <recommendedName>
        <fullName evidence="9">E3 ubiquitin-protein ligase RMA</fullName>
        <ecNumber evidence="9">2.3.2.27</ecNumber>
    </recommendedName>
    <alternativeName>
        <fullName evidence="9">Protein RING membrane-anchor</fullName>
    </alternativeName>
    <alternativeName>
        <fullName evidence="9">RING-type E3 ubiquitin transferase RMA</fullName>
    </alternativeName>
</protein>
<evidence type="ECO:0000313" key="12">
    <source>
        <dbReference type="EMBL" id="KGN58627.1"/>
    </source>
</evidence>
<dbReference type="GO" id="GO:0008270">
    <property type="term" value="F:zinc ion binding"/>
    <property type="evidence" value="ECO:0007669"/>
    <property type="project" value="UniProtKB-KW"/>
</dbReference>
<dbReference type="InterPro" id="IPR001841">
    <property type="entry name" value="Znf_RING"/>
</dbReference>
<sequence length="451" mass="50327">MLMGNNSREDIMDLDLNQEPLDQSYDSVLGLDTILNDLETAHGRIEERIRQLEAVTTRATRRQRWRHAPTVTEPAETPAAYAHLERHETVDDSAAAQQRILHSEKTSKKNGPHLVAKALGMDSEPKATGNKMGSLFDCNICLDVAKDPILTCCGHLFCWSCFYQLSYVHSNAKECPECQGEVTDTSIIPIYGHGNGNRAQKSKPNDSGLKVPPRPRAQRIESMRQQILFRGTSSSIIEERIQQISNMIGAMGEQSRSQNFDVTHGRIERTNLLGRRRRATQYASQALPVPENENSQQNRSLQVSRLLLQGAASFSSLSSALNSAMDSAERLVEDLETYIHNHSAGRSRPHSLPNNLNNGDSLSGIVPTVQSDGIAPDPVGGITFLVPQFESSSRSMDIATNIERLENQTSNATEFDRIILPSPSTRRRSELPRRSDVDNQILQERRRRRLG</sequence>
<reference evidence="12 13" key="4">
    <citation type="journal article" date="2011" name="BMC Genomics">
        <title>RNA-Seq improves annotation of protein-coding genes in the cucumber genome.</title>
        <authorList>
            <person name="Li Z."/>
            <person name="Zhang Z."/>
            <person name="Yan P."/>
            <person name="Huang S."/>
            <person name="Fei Z."/>
            <person name="Lin K."/>
        </authorList>
    </citation>
    <scope>NUCLEOTIDE SEQUENCE [LARGE SCALE GENOMIC DNA]</scope>
    <source>
        <strain evidence="13">cv. 9930</strain>
    </source>
</reference>
<dbReference type="GO" id="GO:0016567">
    <property type="term" value="P:protein ubiquitination"/>
    <property type="evidence" value="ECO:0007669"/>
    <property type="project" value="UniProtKB-UniPathway"/>
</dbReference>
<reference evidence="12 13" key="3">
    <citation type="journal article" date="2010" name="BMC Genomics">
        <title>Transcriptome sequencing and comparative analysis of cucumber flowers with different sex types.</title>
        <authorList>
            <person name="Guo S."/>
            <person name="Zheng Y."/>
            <person name="Joung J.G."/>
            <person name="Liu S."/>
            <person name="Zhang Z."/>
            <person name="Crasta O.R."/>
            <person name="Sobral B.W."/>
            <person name="Xu Y."/>
            <person name="Huang S."/>
            <person name="Fei Z."/>
        </authorList>
    </citation>
    <scope>NUCLEOTIDE SEQUENCE [LARGE SCALE GENOMIC DNA]</scope>
    <source>
        <strain evidence="13">cv. 9930</strain>
    </source>
</reference>
<feature type="region of interest" description="Disordered" evidence="10">
    <location>
        <begin position="424"/>
        <end position="451"/>
    </location>
</feature>
<dbReference type="Gramene" id="KGN58627">
    <property type="protein sequence ID" value="KGN58627"/>
    <property type="gene ID" value="Csa_3G702650"/>
</dbReference>
<evidence type="ECO:0000259" key="11">
    <source>
        <dbReference type="PROSITE" id="PS50089"/>
    </source>
</evidence>
<evidence type="ECO:0000256" key="7">
    <source>
        <dbReference type="ARBA" id="ARBA00022833"/>
    </source>
</evidence>
<reference evidence="12 13" key="2">
    <citation type="journal article" date="2009" name="PLoS ONE">
        <title>An integrated genetic and cytogenetic map of the cucumber genome.</title>
        <authorList>
            <person name="Ren Y."/>
            <person name="Zhang Z."/>
            <person name="Liu J."/>
            <person name="Staub J.E."/>
            <person name="Han Y."/>
            <person name="Cheng Z."/>
            <person name="Li X."/>
            <person name="Lu J."/>
            <person name="Miao H."/>
            <person name="Kang H."/>
            <person name="Xie B."/>
            <person name="Gu X."/>
            <person name="Wang X."/>
            <person name="Du Y."/>
            <person name="Jin W."/>
            <person name="Huang S."/>
        </authorList>
    </citation>
    <scope>NUCLEOTIDE SEQUENCE [LARGE SCALE GENOMIC DNA]</scope>
    <source>
        <strain evidence="13">cv. 9930</strain>
    </source>
</reference>
<gene>
    <name evidence="12" type="ORF">Csa_3G702650</name>
</gene>
<dbReference type="OMA" id="FCWSCFY"/>
<evidence type="ECO:0000313" key="13">
    <source>
        <dbReference type="Proteomes" id="UP000029981"/>
    </source>
</evidence>
<feature type="compositionally biased region" description="Basic and acidic residues" evidence="10">
    <location>
        <begin position="427"/>
        <end position="437"/>
    </location>
</feature>
<dbReference type="InterPro" id="IPR013083">
    <property type="entry name" value="Znf_RING/FYVE/PHD"/>
</dbReference>
<evidence type="ECO:0000256" key="6">
    <source>
        <dbReference type="ARBA" id="ARBA00022786"/>
    </source>
</evidence>
<evidence type="ECO:0000256" key="1">
    <source>
        <dbReference type="ARBA" id="ARBA00000900"/>
    </source>
</evidence>
<dbReference type="KEGG" id="csv:101212429"/>
<dbReference type="GO" id="GO:0006511">
    <property type="term" value="P:ubiquitin-dependent protein catabolic process"/>
    <property type="evidence" value="ECO:0000318"/>
    <property type="project" value="GO_Central"/>
</dbReference>
<dbReference type="Gene3D" id="3.30.40.10">
    <property type="entry name" value="Zinc/RING finger domain, C3HC4 (zinc finger)"/>
    <property type="match status" value="1"/>
</dbReference>
<evidence type="ECO:0000256" key="5">
    <source>
        <dbReference type="ARBA" id="ARBA00022771"/>
    </source>
</evidence>
<feature type="region of interest" description="Disordered" evidence="10">
    <location>
        <begin position="194"/>
        <end position="214"/>
    </location>
</feature>
<dbReference type="EC" id="2.3.2.27" evidence="9"/>
<comment type="function">
    <text evidence="9">E3 ubiquitin-protein ligase.</text>
</comment>
<reference evidence="12 13" key="1">
    <citation type="journal article" date="2009" name="Nat. Genet.">
        <title>The genome of the cucumber, Cucumis sativus L.</title>
        <authorList>
            <person name="Huang S."/>
            <person name="Li R."/>
            <person name="Zhang Z."/>
            <person name="Li L."/>
            <person name="Gu X."/>
            <person name="Fan W."/>
            <person name="Lucas W.J."/>
            <person name="Wang X."/>
            <person name="Xie B."/>
            <person name="Ni P."/>
            <person name="Ren Y."/>
            <person name="Zhu H."/>
            <person name="Li J."/>
            <person name="Lin K."/>
            <person name="Jin W."/>
            <person name="Fei Z."/>
            <person name="Li G."/>
            <person name="Staub J."/>
            <person name="Kilian A."/>
            <person name="van der Vossen E.A."/>
            <person name="Wu Y."/>
            <person name="Guo J."/>
            <person name="He J."/>
            <person name="Jia Z."/>
            <person name="Ren Y."/>
            <person name="Tian G."/>
            <person name="Lu Y."/>
            <person name="Ruan J."/>
            <person name="Qian W."/>
            <person name="Wang M."/>
            <person name="Huang Q."/>
            <person name="Li B."/>
            <person name="Xuan Z."/>
            <person name="Cao J."/>
            <person name="Asan"/>
            <person name="Wu Z."/>
            <person name="Zhang J."/>
            <person name="Cai Q."/>
            <person name="Bai Y."/>
            <person name="Zhao B."/>
            <person name="Han Y."/>
            <person name="Li Y."/>
            <person name="Li X."/>
            <person name="Wang S."/>
            <person name="Shi Q."/>
            <person name="Liu S."/>
            <person name="Cho W.K."/>
            <person name="Kim J.Y."/>
            <person name="Xu Y."/>
            <person name="Heller-Uszynska K."/>
            <person name="Miao H."/>
            <person name="Cheng Z."/>
            <person name="Zhang S."/>
            <person name="Wu J."/>
            <person name="Yang Y."/>
            <person name="Kang H."/>
            <person name="Li M."/>
            <person name="Liang H."/>
            <person name="Ren X."/>
            <person name="Shi Z."/>
            <person name="Wen M."/>
            <person name="Jian M."/>
            <person name="Yang H."/>
            <person name="Zhang G."/>
            <person name="Yang Z."/>
            <person name="Chen R."/>
            <person name="Liu S."/>
            <person name="Li J."/>
            <person name="Ma L."/>
            <person name="Liu H."/>
            <person name="Zhou Y."/>
            <person name="Zhao J."/>
            <person name="Fang X."/>
            <person name="Li G."/>
            <person name="Fang L."/>
            <person name="Li Y."/>
            <person name="Liu D."/>
            <person name="Zheng H."/>
            <person name="Zhang Y."/>
            <person name="Qin N."/>
            <person name="Li Z."/>
            <person name="Yang G."/>
            <person name="Yang S."/>
            <person name="Bolund L."/>
            <person name="Kristiansen K."/>
            <person name="Zheng H."/>
            <person name="Li S."/>
            <person name="Zhang X."/>
            <person name="Yang H."/>
            <person name="Wang J."/>
            <person name="Sun R."/>
            <person name="Zhang B."/>
            <person name="Jiang S."/>
            <person name="Wang J."/>
            <person name="Du Y."/>
            <person name="Li S."/>
        </authorList>
    </citation>
    <scope>NUCLEOTIDE SEQUENCE [LARGE SCALE GENOMIC DNA]</scope>
    <source>
        <strain evidence="13">cv. 9930</strain>
    </source>
</reference>
<dbReference type="UniPathway" id="UPA00143"/>
<evidence type="ECO:0000256" key="10">
    <source>
        <dbReference type="SAM" id="MobiDB-lite"/>
    </source>
</evidence>
<evidence type="ECO:0000256" key="9">
    <source>
        <dbReference type="RuleBase" id="RU369090"/>
    </source>
</evidence>
<dbReference type="SUPFAM" id="SSF57850">
    <property type="entry name" value="RING/U-box"/>
    <property type="match status" value="1"/>
</dbReference>
<dbReference type="STRING" id="3659.A0A0A0LD45"/>
<evidence type="ECO:0000256" key="4">
    <source>
        <dbReference type="ARBA" id="ARBA00022723"/>
    </source>
</evidence>
<dbReference type="InterPro" id="IPR045103">
    <property type="entry name" value="RNF5/RNF185-like"/>
</dbReference>
<comment type="subcellular location">
    <subcellularLocation>
        <location evidence="9">Endoplasmic reticulum membrane</location>
        <topology evidence="9">Single-pass type IV membrane protein</topology>
    </subcellularLocation>
</comment>
<feature type="domain" description="RING-type" evidence="11">
    <location>
        <begin position="138"/>
        <end position="179"/>
    </location>
</feature>
<dbReference type="Proteomes" id="UP000029981">
    <property type="component" value="Chromosome 3"/>
</dbReference>
<name>A0A0A0LD45_CUCSA</name>
<dbReference type="GO" id="GO:0061630">
    <property type="term" value="F:ubiquitin protein ligase activity"/>
    <property type="evidence" value="ECO:0000318"/>
    <property type="project" value="GO_Central"/>
</dbReference>
<dbReference type="GO" id="GO:0044390">
    <property type="term" value="F:ubiquitin-like protein conjugating enzyme binding"/>
    <property type="evidence" value="ECO:0000318"/>
    <property type="project" value="GO_Central"/>
</dbReference>